<dbReference type="PANTHER" id="PTHR47027:SF8">
    <property type="entry name" value="RIBONUCLEASE H"/>
    <property type="match status" value="1"/>
</dbReference>
<feature type="domain" description="Reverse transcriptase" evidence="1">
    <location>
        <begin position="1"/>
        <end position="123"/>
    </location>
</feature>
<evidence type="ECO:0000313" key="3">
    <source>
        <dbReference type="Proteomes" id="UP001231518"/>
    </source>
</evidence>
<dbReference type="InterPro" id="IPR000477">
    <property type="entry name" value="RT_dom"/>
</dbReference>
<reference evidence="2" key="1">
    <citation type="submission" date="2023-03" db="EMBL/GenBank/DDBJ databases">
        <title>Chromosome-level genomes of two armyworms, Mythimna separata and Mythimna loreyi, provide insights into the biosynthesis and reception of sex pheromones.</title>
        <authorList>
            <person name="Zhao H."/>
        </authorList>
    </citation>
    <scope>NUCLEOTIDE SEQUENCE</scope>
    <source>
        <strain evidence="2">BeijingLab</strain>
        <tissue evidence="2">Pupa</tissue>
    </source>
</reference>
<accession>A0AAD7Y9N9</accession>
<dbReference type="PANTHER" id="PTHR47027">
    <property type="entry name" value="REVERSE TRANSCRIPTASE DOMAIN-CONTAINING PROTEIN"/>
    <property type="match status" value="1"/>
</dbReference>
<proteinExistence type="predicted"/>
<protein>
    <recommendedName>
        <fullName evidence="1">Reverse transcriptase domain-containing protein</fullName>
    </recommendedName>
</protein>
<keyword evidence="3" id="KW-1185">Reference proteome</keyword>
<comment type="caution">
    <text evidence="2">The sequence shown here is derived from an EMBL/GenBank/DDBJ whole genome shotgun (WGS) entry which is preliminary data.</text>
</comment>
<dbReference type="PROSITE" id="PS50878">
    <property type="entry name" value="RT_POL"/>
    <property type="match status" value="1"/>
</dbReference>
<organism evidence="2 3">
    <name type="scientific">Mythimna separata</name>
    <name type="common">Oriental armyworm</name>
    <name type="synonym">Pseudaletia separata</name>
    <dbReference type="NCBI Taxonomy" id="271217"/>
    <lineage>
        <taxon>Eukaryota</taxon>
        <taxon>Metazoa</taxon>
        <taxon>Ecdysozoa</taxon>
        <taxon>Arthropoda</taxon>
        <taxon>Hexapoda</taxon>
        <taxon>Insecta</taxon>
        <taxon>Pterygota</taxon>
        <taxon>Neoptera</taxon>
        <taxon>Endopterygota</taxon>
        <taxon>Lepidoptera</taxon>
        <taxon>Glossata</taxon>
        <taxon>Ditrysia</taxon>
        <taxon>Noctuoidea</taxon>
        <taxon>Noctuidae</taxon>
        <taxon>Noctuinae</taxon>
        <taxon>Hadenini</taxon>
        <taxon>Mythimna</taxon>
    </lineage>
</organism>
<gene>
    <name evidence="2" type="ORF">PYW07_011430</name>
</gene>
<dbReference type="SUPFAM" id="SSF56672">
    <property type="entry name" value="DNA/RNA polymerases"/>
    <property type="match status" value="1"/>
</dbReference>
<evidence type="ECO:0000259" key="1">
    <source>
        <dbReference type="PROSITE" id="PS50878"/>
    </source>
</evidence>
<evidence type="ECO:0000313" key="2">
    <source>
        <dbReference type="EMBL" id="KAJ8707753.1"/>
    </source>
</evidence>
<dbReference type="CDD" id="cd01650">
    <property type="entry name" value="RT_nLTR_like"/>
    <property type="match status" value="1"/>
</dbReference>
<dbReference type="Pfam" id="PF00078">
    <property type="entry name" value="RVT_1"/>
    <property type="match status" value="1"/>
</dbReference>
<name>A0AAD7Y9N9_MYTSE</name>
<dbReference type="Proteomes" id="UP001231518">
    <property type="component" value="Chromosome 28"/>
</dbReference>
<dbReference type="AlphaFoldDB" id="A0AAD7Y9N9"/>
<dbReference type="GO" id="GO:0071897">
    <property type="term" value="P:DNA biosynthetic process"/>
    <property type="evidence" value="ECO:0007669"/>
    <property type="project" value="UniProtKB-ARBA"/>
</dbReference>
<dbReference type="EMBL" id="JARGEI010000027">
    <property type="protein sequence ID" value="KAJ8707753.1"/>
    <property type="molecule type" value="Genomic_DNA"/>
</dbReference>
<sequence length="313" mass="35942">MTSKPFKFRQGVRQGCILSPILFNIYGEYIMRRTCENWEGGITVGGVKITNLRYADDTTLLAANESEMVALLDRMERISEEMGLSVNRSKTKVMVVDRSGKLELTGALDLETVDNFVYLGSIISNDGSCEKEVRRRIGMAKSAMAQLDKVWKDRNISVKTKTKLVRTLVFSIFSYGAETWSLKAADRKRIDAFEMWCWRKMLRIPWTAFRTNVSILKELKISSRLSSECLRRILKYFGHIARKDGGNLERLIVTGKVDGKRPRGRSPIRWSDQIRAALNSTMYDALHNAEDRNRWRNIIRAKVMKQGGHDPQH</sequence>
<dbReference type="InterPro" id="IPR043502">
    <property type="entry name" value="DNA/RNA_pol_sf"/>
</dbReference>